<comment type="caution">
    <text evidence="3">The sequence shown here is derived from an EMBL/GenBank/DDBJ whole genome shotgun (WGS) entry which is preliminary data.</text>
</comment>
<evidence type="ECO:0000259" key="2">
    <source>
        <dbReference type="Pfam" id="PF02517"/>
    </source>
</evidence>
<dbReference type="Pfam" id="PF02517">
    <property type="entry name" value="Rce1-like"/>
    <property type="match status" value="1"/>
</dbReference>
<feature type="transmembrane region" description="Helical" evidence="1">
    <location>
        <begin position="41"/>
        <end position="65"/>
    </location>
</feature>
<feature type="transmembrane region" description="Helical" evidence="1">
    <location>
        <begin position="182"/>
        <end position="208"/>
    </location>
</feature>
<dbReference type="EMBL" id="BAABID010000009">
    <property type="protein sequence ID" value="GAA4729954.1"/>
    <property type="molecule type" value="Genomic_DNA"/>
</dbReference>
<keyword evidence="4" id="KW-1185">Reference proteome</keyword>
<dbReference type="InterPro" id="IPR003675">
    <property type="entry name" value="Rce1/LyrA-like_dom"/>
</dbReference>
<keyword evidence="1" id="KW-0472">Membrane</keyword>
<name>A0ABP8YK04_9MICO</name>
<proteinExistence type="predicted"/>
<evidence type="ECO:0000313" key="4">
    <source>
        <dbReference type="Proteomes" id="UP001500956"/>
    </source>
</evidence>
<sequence>MIRTSLQHRWSGFAEPLAAQLRIDRTGLTPVPRRWMRRTRWLAWAAIVLLYAAGWGESTVAALHVLAGAEPARVELGPQTVQAQALQLAFDGIFVLIALGVLLAFRRWPRPSTPAEPATWRARWRTFFVASVAVGVGFVLMGLAAKFTENLIAYPYPDVEGVAAAVLRGAASAMAGPMEETALLGVVVVALRRAGYSWIIVCITAACVRVPFHLYYGWEALLVSVWAVLLVALYRRTGTLAPIVAEHATWNLLTTPQIAEVGNILKITAIAVGARIAITAITPRTRRSDNGSR</sequence>
<organism evidence="3 4">
    <name type="scientific">Isoptericola chiayiensis</name>
    <dbReference type="NCBI Taxonomy" id="579446"/>
    <lineage>
        <taxon>Bacteria</taxon>
        <taxon>Bacillati</taxon>
        <taxon>Actinomycetota</taxon>
        <taxon>Actinomycetes</taxon>
        <taxon>Micrococcales</taxon>
        <taxon>Promicromonosporaceae</taxon>
        <taxon>Isoptericola</taxon>
    </lineage>
</organism>
<gene>
    <name evidence="3" type="ORF">GCM10023216_21970</name>
</gene>
<protein>
    <recommendedName>
        <fullName evidence="2">CAAX prenyl protease 2/Lysostaphin resistance protein A-like domain-containing protein</fullName>
    </recommendedName>
</protein>
<dbReference type="Proteomes" id="UP001500956">
    <property type="component" value="Unassembled WGS sequence"/>
</dbReference>
<feature type="transmembrane region" description="Helical" evidence="1">
    <location>
        <begin position="85"/>
        <end position="105"/>
    </location>
</feature>
<reference evidence="4" key="1">
    <citation type="journal article" date="2019" name="Int. J. Syst. Evol. Microbiol.">
        <title>The Global Catalogue of Microorganisms (GCM) 10K type strain sequencing project: providing services to taxonomists for standard genome sequencing and annotation.</title>
        <authorList>
            <consortium name="The Broad Institute Genomics Platform"/>
            <consortium name="The Broad Institute Genome Sequencing Center for Infectious Disease"/>
            <person name="Wu L."/>
            <person name="Ma J."/>
        </authorList>
    </citation>
    <scope>NUCLEOTIDE SEQUENCE [LARGE SCALE GENOMIC DNA]</scope>
    <source>
        <strain evidence="4">JCM 18063</strain>
    </source>
</reference>
<evidence type="ECO:0000256" key="1">
    <source>
        <dbReference type="SAM" id="Phobius"/>
    </source>
</evidence>
<accession>A0ABP8YK04</accession>
<evidence type="ECO:0000313" key="3">
    <source>
        <dbReference type="EMBL" id="GAA4729954.1"/>
    </source>
</evidence>
<feature type="transmembrane region" description="Helical" evidence="1">
    <location>
        <begin position="215"/>
        <end position="234"/>
    </location>
</feature>
<feature type="transmembrane region" description="Helical" evidence="1">
    <location>
        <begin position="126"/>
        <end position="145"/>
    </location>
</feature>
<keyword evidence="1" id="KW-1133">Transmembrane helix</keyword>
<feature type="domain" description="CAAX prenyl protease 2/Lysostaphin resistance protein A-like" evidence="2">
    <location>
        <begin position="170"/>
        <end position="253"/>
    </location>
</feature>
<keyword evidence="1" id="KW-0812">Transmembrane</keyword>